<reference evidence="3" key="2">
    <citation type="submission" date="2023-06" db="EMBL/GenBank/DDBJ databases">
        <authorList>
            <person name="Ma L."/>
            <person name="Liu K.-W."/>
            <person name="Li Z."/>
            <person name="Hsiao Y.-Y."/>
            <person name="Qi Y."/>
            <person name="Fu T."/>
            <person name="Tang G."/>
            <person name="Zhang D."/>
            <person name="Sun W.-H."/>
            <person name="Liu D.-K."/>
            <person name="Li Y."/>
            <person name="Chen G.-Z."/>
            <person name="Liu X.-D."/>
            <person name="Liao X.-Y."/>
            <person name="Jiang Y.-T."/>
            <person name="Yu X."/>
            <person name="Hao Y."/>
            <person name="Huang J."/>
            <person name="Zhao X.-W."/>
            <person name="Ke S."/>
            <person name="Chen Y.-Y."/>
            <person name="Wu W.-L."/>
            <person name="Hsu J.-L."/>
            <person name="Lin Y.-F."/>
            <person name="Huang M.-D."/>
            <person name="Li C.-Y."/>
            <person name="Huang L."/>
            <person name="Wang Z.-W."/>
            <person name="Zhao X."/>
            <person name="Zhong W.-Y."/>
            <person name="Peng D.-H."/>
            <person name="Ahmad S."/>
            <person name="Lan S."/>
            <person name="Zhang J.-S."/>
            <person name="Tsai W.-C."/>
            <person name="Van De Peer Y."/>
            <person name="Liu Z.-J."/>
        </authorList>
    </citation>
    <scope>NUCLEOTIDE SEQUENCE</scope>
    <source>
        <strain evidence="3">CP</strain>
        <tissue evidence="3">Leaves</tissue>
    </source>
</reference>
<keyword evidence="4" id="KW-1185">Reference proteome</keyword>
<name>A0AAV9CMN3_ACOCL</name>
<sequence length="168" mass="17710">MASVASDVAAVESGVAAAARAAVVSVKTRLMVAEGKADEAVKFYKAAFGAEELNRISYSKRKANQELPLIICADFKIGSSVFQVCDKTDDKTSAKDGGSDIVFWLEAEDVEGIGAKLVEAGAVLEEKVIVDESSCSCAHIASGPVGKYKDPFGFTWLIAQTKPTDLEA</sequence>
<dbReference type="Gene3D" id="3.10.180.10">
    <property type="entry name" value="2,3-Dihydroxybiphenyl 1,2-Dioxygenase, domain 1"/>
    <property type="match status" value="1"/>
</dbReference>
<protein>
    <recommendedName>
        <fullName evidence="5">VOC domain-containing protein</fullName>
    </recommendedName>
</protein>
<dbReference type="InterPro" id="IPR054576">
    <property type="entry name" value="At5g48480-like_N"/>
</dbReference>
<evidence type="ECO:0000313" key="4">
    <source>
        <dbReference type="Proteomes" id="UP001180020"/>
    </source>
</evidence>
<dbReference type="InterPro" id="IPR054575">
    <property type="entry name" value="At5g48480-like_C"/>
</dbReference>
<dbReference type="SUPFAM" id="SSF54593">
    <property type="entry name" value="Glyoxalase/Bleomycin resistance protein/Dihydroxybiphenyl dioxygenase"/>
    <property type="match status" value="1"/>
</dbReference>
<comment type="caution">
    <text evidence="3">The sequence shown here is derived from an EMBL/GenBank/DDBJ whole genome shotgun (WGS) entry which is preliminary data.</text>
</comment>
<evidence type="ECO:0000259" key="1">
    <source>
        <dbReference type="Pfam" id="PF22650"/>
    </source>
</evidence>
<accession>A0AAV9CMN3</accession>
<evidence type="ECO:0000259" key="2">
    <source>
        <dbReference type="Pfam" id="PF22656"/>
    </source>
</evidence>
<dbReference type="AlphaFoldDB" id="A0AAV9CMN3"/>
<evidence type="ECO:0008006" key="5">
    <source>
        <dbReference type="Google" id="ProtNLM"/>
    </source>
</evidence>
<dbReference type="Proteomes" id="UP001180020">
    <property type="component" value="Unassembled WGS sequence"/>
</dbReference>
<organism evidence="3 4">
    <name type="scientific">Acorus calamus</name>
    <name type="common">Sweet flag</name>
    <dbReference type="NCBI Taxonomy" id="4465"/>
    <lineage>
        <taxon>Eukaryota</taxon>
        <taxon>Viridiplantae</taxon>
        <taxon>Streptophyta</taxon>
        <taxon>Embryophyta</taxon>
        <taxon>Tracheophyta</taxon>
        <taxon>Spermatophyta</taxon>
        <taxon>Magnoliopsida</taxon>
        <taxon>Liliopsida</taxon>
        <taxon>Acoraceae</taxon>
        <taxon>Acorus</taxon>
    </lineage>
</organism>
<dbReference type="InterPro" id="IPR029068">
    <property type="entry name" value="Glyas_Bleomycin-R_OHBP_Dase"/>
</dbReference>
<proteinExistence type="predicted"/>
<evidence type="ECO:0000313" key="3">
    <source>
        <dbReference type="EMBL" id="KAK1289503.1"/>
    </source>
</evidence>
<dbReference type="Pfam" id="PF22650">
    <property type="entry name" value="At5g48480-like_C"/>
    <property type="match status" value="1"/>
</dbReference>
<feature type="domain" description="Glyoxalase At5g48480-like C-terminal" evidence="1">
    <location>
        <begin position="104"/>
        <end position="157"/>
    </location>
</feature>
<gene>
    <name evidence="3" type="ORF">QJS10_CPB18g00729</name>
</gene>
<reference evidence="3" key="1">
    <citation type="journal article" date="2023" name="Nat. Commun.">
        <title>Diploid and tetraploid genomes of Acorus and the evolution of monocots.</title>
        <authorList>
            <person name="Ma L."/>
            <person name="Liu K.W."/>
            <person name="Li Z."/>
            <person name="Hsiao Y.Y."/>
            <person name="Qi Y."/>
            <person name="Fu T."/>
            <person name="Tang G.D."/>
            <person name="Zhang D."/>
            <person name="Sun W.H."/>
            <person name="Liu D.K."/>
            <person name="Li Y."/>
            <person name="Chen G.Z."/>
            <person name="Liu X.D."/>
            <person name="Liao X.Y."/>
            <person name="Jiang Y.T."/>
            <person name="Yu X."/>
            <person name="Hao Y."/>
            <person name="Huang J."/>
            <person name="Zhao X.W."/>
            <person name="Ke S."/>
            <person name="Chen Y.Y."/>
            <person name="Wu W.L."/>
            <person name="Hsu J.L."/>
            <person name="Lin Y.F."/>
            <person name="Huang M.D."/>
            <person name="Li C.Y."/>
            <person name="Huang L."/>
            <person name="Wang Z.W."/>
            <person name="Zhao X."/>
            <person name="Zhong W.Y."/>
            <person name="Peng D.H."/>
            <person name="Ahmad S."/>
            <person name="Lan S."/>
            <person name="Zhang J.S."/>
            <person name="Tsai W.C."/>
            <person name="Van de Peer Y."/>
            <person name="Liu Z.J."/>
        </authorList>
    </citation>
    <scope>NUCLEOTIDE SEQUENCE</scope>
    <source>
        <strain evidence="3">CP</strain>
    </source>
</reference>
<feature type="domain" description="Glyoxalase At5g48480-like N-terminal" evidence="2">
    <location>
        <begin position="30"/>
        <end position="86"/>
    </location>
</feature>
<dbReference type="EMBL" id="JAUJYO010000018">
    <property type="protein sequence ID" value="KAK1289503.1"/>
    <property type="molecule type" value="Genomic_DNA"/>
</dbReference>
<dbReference type="PANTHER" id="PTHR34109:SF1">
    <property type="entry name" value="VOC DOMAIN-CONTAINING PROTEIN"/>
    <property type="match status" value="1"/>
</dbReference>
<dbReference type="PANTHER" id="PTHR34109">
    <property type="entry name" value="BNAUNNG04460D PROTEIN-RELATED"/>
    <property type="match status" value="1"/>
</dbReference>
<dbReference type="Pfam" id="PF22656">
    <property type="entry name" value="At5g48480-like_N"/>
    <property type="match status" value="1"/>
</dbReference>